<dbReference type="OMA" id="WETTTIQ"/>
<dbReference type="eggNOG" id="ENOG502T73I">
    <property type="taxonomic scope" value="Eukaryota"/>
</dbReference>
<feature type="chain" id="PRO_5002805869" evidence="2">
    <location>
        <begin position="19"/>
        <end position="326"/>
    </location>
</feature>
<dbReference type="EMBL" id="CH479179">
    <property type="protein sequence ID" value="EDW23949.1"/>
    <property type="molecule type" value="Genomic_DNA"/>
</dbReference>
<feature type="region of interest" description="Disordered" evidence="1">
    <location>
        <begin position="178"/>
        <end position="230"/>
    </location>
</feature>
<dbReference type="Proteomes" id="UP000008744">
    <property type="component" value="Unassembled WGS sequence"/>
</dbReference>
<evidence type="ECO:0000256" key="2">
    <source>
        <dbReference type="SAM" id="SignalP"/>
    </source>
</evidence>
<dbReference type="KEGG" id="dpe:6588385"/>
<reference evidence="3 4" key="1">
    <citation type="journal article" date="2007" name="Nature">
        <title>Evolution of genes and genomes on the Drosophila phylogeny.</title>
        <authorList>
            <consortium name="Drosophila 12 Genomes Consortium"/>
            <person name="Clark A.G."/>
            <person name="Eisen M.B."/>
            <person name="Smith D.R."/>
            <person name="Bergman C.M."/>
            <person name="Oliver B."/>
            <person name="Markow T.A."/>
            <person name="Kaufman T.C."/>
            <person name="Kellis M."/>
            <person name="Gelbart W."/>
            <person name="Iyer V.N."/>
            <person name="Pollard D.A."/>
            <person name="Sackton T.B."/>
            <person name="Larracuente A.M."/>
            <person name="Singh N.D."/>
            <person name="Abad J.P."/>
            <person name="Abt D.N."/>
            <person name="Adryan B."/>
            <person name="Aguade M."/>
            <person name="Akashi H."/>
            <person name="Anderson W.W."/>
            <person name="Aquadro C.F."/>
            <person name="Ardell D.H."/>
            <person name="Arguello R."/>
            <person name="Artieri C.G."/>
            <person name="Barbash D.A."/>
            <person name="Barker D."/>
            <person name="Barsanti P."/>
            <person name="Batterham P."/>
            <person name="Batzoglou S."/>
            <person name="Begun D."/>
            <person name="Bhutkar A."/>
            <person name="Blanco E."/>
            <person name="Bosak S.A."/>
            <person name="Bradley R.K."/>
            <person name="Brand A.D."/>
            <person name="Brent M.R."/>
            <person name="Brooks A.N."/>
            <person name="Brown R.H."/>
            <person name="Butlin R.K."/>
            <person name="Caggese C."/>
            <person name="Calvi B.R."/>
            <person name="Bernardo de Carvalho A."/>
            <person name="Caspi A."/>
            <person name="Castrezana S."/>
            <person name="Celniker S.E."/>
            <person name="Chang J.L."/>
            <person name="Chapple C."/>
            <person name="Chatterji S."/>
            <person name="Chinwalla A."/>
            <person name="Civetta A."/>
            <person name="Clifton S.W."/>
            <person name="Comeron J.M."/>
            <person name="Costello J.C."/>
            <person name="Coyne J.A."/>
            <person name="Daub J."/>
            <person name="David R.G."/>
            <person name="Delcher A.L."/>
            <person name="Delehaunty K."/>
            <person name="Do C.B."/>
            <person name="Ebling H."/>
            <person name="Edwards K."/>
            <person name="Eickbush T."/>
            <person name="Evans J.D."/>
            <person name="Filipski A."/>
            <person name="Findeiss S."/>
            <person name="Freyhult E."/>
            <person name="Fulton L."/>
            <person name="Fulton R."/>
            <person name="Garcia A.C."/>
            <person name="Gardiner A."/>
            <person name="Garfield D.A."/>
            <person name="Garvin B.E."/>
            <person name="Gibson G."/>
            <person name="Gilbert D."/>
            <person name="Gnerre S."/>
            <person name="Godfrey J."/>
            <person name="Good R."/>
            <person name="Gotea V."/>
            <person name="Gravely B."/>
            <person name="Greenberg A.J."/>
            <person name="Griffiths-Jones S."/>
            <person name="Gross S."/>
            <person name="Guigo R."/>
            <person name="Gustafson E.A."/>
            <person name="Haerty W."/>
            <person name="Hahn M.W."/>
            <person name="Halligan D.L."/>
            <person name="Halpern A.L."/>
            <person name="Halter G.M."/>
            <person name="Han M.V."/>
            <person name="Heger A."/>
            <person name="Hillier L."/>
            <person name="Hinrichs A.S."/>
            <person name="Holmes I."/>
            <person name="Hoskins R.A."/>
            <person name="Hubisz M.J."/>
            <person name="Hultmark D."/>
            <person name="Huntley M.A."/>
            <person name="Jaffe D.B."/>
            <person name="Jagadeeshan S."/>
            <person name="Jeck W.R."/>
            <person name="Johnson J."/>
            <person name="Jones C.D."/>
            <person name="Jordan W.C."/>
            <person name="Karpen G.H."/>
            <person name="Kataoka E."/>
            <person name="Keightley P.D."/>
            <person name="Kheradpour P."/>
            <person name="Kirkness E.F."/>
            <person name="Koerich L.B."/>
            <person name="Kristiansen K."/>
            <person name="Kudrna D."/>
            <person name="Kulathinal R.J."/>
            <person name="Kumar S."/>
            <person name="Kwok R."/>
            <person name="Lander E."/>
            <person name="Langley C.H."/>
            <person name="Lapoint R."/>
            <person name="Lazzaro B.P."/>
            <person name="Lee S.J."/>
            <person name="Levesque L."/>
            <person name="Li R."/>
            <person name="Lin C.F."/>
            <person name="Lin M.F."/>
            <person name="Lindblad-Toh K."/>
            <person name="Llopart A."/>
            <person name="Long M."/>
            <person name="Low L."/>
            <person name="Lozovsky E."/>
            <person name="Lu J."/>
            <person name="Luo M."/>
            <person name="Machado C.A."/>
            <person name="Makalowski W."/>
            <person name="Marzo M."/>
            <person name="Matsuda M."/>
            <person name="Matzkin L."/>
            <person name="McAllister B."/>
            <person name="McBride C.S."/>
            <person name="McKernan B."/>
            <person name="McKernan K."/>
            <person name="Mendez-Lago M."/>
            <person name="Minx P."/>
            <person name="Mollenhauer M.U."/>
            <person name="Montooth K."/>
            <person name="Mount S.M."/>
            <person name="Mu X."/>
            <person name="Myers E."/>
            <person name="Negre B."/>
            <person name="Newfeld S."/>
            <person name="Nielsen R."/>
            <person name="Noor M.A."/>
            <person name="O'Grady P."/>
            <person name="Pachter L."/>
            <person name="Papaceit M."/>
            <person name="Parisi M.J."/>
            <person name="Parisi M."/>
            <person name="Parts L."/>
            <person name="Pedersen J.S."/>
            <person name="Pesole G."/>
            <person name="Phillippy A.M."/>
            <person name="Ponting C.P."/>
            <person name="Pop M."/>
            <person name="Porcelli D."/>
            <person name="Powell J.R."/>
            <person name="Prohaska S."/>
            <person name="Pruitt K."/>
            <person name="Puig M."/>
            <person name="Quesneville H."/>
            <person name="Ram K.R."/>
            <person name="Rand D."/>
            <person name="Rasmussen M.D."/>
            <person name="Reed L.K."/>
            <person name="Reenan R."/>
            <person name="Reily A."/>
            <person name="Remington K.A."/>
            <person name="Rieger T.T."/>
            <person name="Ritchie M.G."/>
            <person name="Robin C."/>
            <person name="Rogers Y.H."/>
            <person name="Rohde C."/>
            <person name="Rozas J."/>
            <person name="Rubenfield M.J."/>
            <person name="Ruiz A."/>
            <person name="Russo S."/>
            <person name="Salzberg S.L."/>
            <person name="Sanchez-Gracia A."/>
            <person name="Saranga D.J."/>
            <person name="Sato H."/>
            <person name="Schaeffer S.W."/>
            <person name="Schatz M.C."/>
            <person name="Schlenke T."/>
            <person name="Schwartz R."/>
            <person name="Segarra C."/>
            <person name="Singh R.S."/>
            <person name="Sirot L."/>
            <person name="Sirota M."/>
            <person name="Sisneros N.B."/>
            <person name="Smith C.D."/>
            <person name="Smith T.F."/>
            <person name="Spieth J."/>
            <person name="Stage D.E."/>
            <person name="Stark A."/>
            <person name="Stephan W."/>
            <person name="Strausberg R.L."/>
            <person name="Strempel S."/>
            <person name="Sturgill D."/>
            <person name="Sutton G."/>
            <person name="Sutton G.G."/>
            <person name="Tao W."/>
            <person name="Teichmann S."/>
            <person name="Tobari Y.N."/>
            <person name="Tomimura Y."/>
            <person name="Tsolas J.M."/>
            <person name="Valente V.L."/>
            <person name="Venter E."/>
            <person name="Venter J.C."/>
            <person name="Vicario S."/>
            <person name="Vieira F.G."/>
            <person name="Vilella A.J."/>
            <person name="Villasante A."/>
            <person name="Walenz B."/>
            <person name="Wang J."/>
            <person name="Wasserman M."/>
            <person name="Watts T."/>
            <person name="Wilson D."/>
            <person name="Wilson R.K."/>
            <person name="Wing R.A."/>
            <person name="Wolfner M.F."/>
            <person name="Wong A."/>
            <person name="Wong G.K."/>
            <person name="Wu C.I."/>
            <person name="Wu G."/>
            <person name="Yamamoto D."/>
            <person name="Yang H.P."/>
            <person name="Yang S.P."/>
            <person name="Yorke J.A."/>
            <person name="Yoshida K."/>
            <person name="Zdobnov E."/>
            <person name="Zhang P."/>
            <person name="Zhang Y."/>
            <person name="Zimin A.V."/>
            <person name="Baldwin J."/>
            <person name="Abdouelleil A."/>
            <person name="Abdulkadir J."/>
            <person name="Abebe A."/>
            <person name="Abera B."/>
            <person name="Abreu J."/>
            <person name="Acer S.C."/>
            <person name="Aftuck L."/>
            <person name="Alexander A."/>
            <person name="An P."/>
            <person name="Anderson E."/>
            <person name="Anderson S."/>
            <person name="Arachi H."/>
            <person name="Azer M."/>
            <person name="Bachantsang P."/>
            <person name="Barry A."/>
            <person name="Bayul T."/>
            <person name="Berlin A."/>
            <person name="Bessette D."/>
            <person name="Bloom T."/>
            <person name="Blye J."/>
            <person name="Boguslavskiy L."/>
            <person name="Bonnet C."/>
            <person name="Boukhgalter B."/>
            <person name="Bourzgui I."/>
            <person name="Brown A."/>
            <person name="Cahill P."/>
            <person name="Channer S."/>
            <person name="Cheshatsang Y."/>
            <person name="Chuda L."/>
            <person name="Citroen M."/>
            <person name="Collymore A."/>
            <person name="Cooke P."/>
            <person name="Costello M."/>
            <person name="D'Aco K."/>
            <person name="Daza R."/>
            <person name="De Haan G."/>
            <person name="DeGray S."/>
            <person name="DeMaso C."/>
            <person name="Dhargay N."/>
            <person name="Dooley K."/>
            <person name="Dooley E."/>
            <person name="Doricent M."/>
            <person name="Dorje P."/>
            <person name="Dorjee K."/>
            <person name="Dupes A."/>
            <person name="Elong R."/>
            <person name="Falk J."/>
            <person name="Farina A."/>
            <person name="Faro S."/>
            <person name="Ferguson D."/>
            <person name="Fisher S."/>
            <person name="Foley C.D."/>
            <person name="Franke A."/>
            <person name="Friedrich D."/>
            <person name="Gadbois L."/>
            <person name="Gearin G."/>
            <person name="Gearin C.R."/>
            <person name="Giannoukos G."/>
            <person name="Goode T."/>
            <person name="Graham J."/>
            <person name="Grandbois E."/>
            <person name="Grewal S."/>
            <person name="Gyaltsen K."/>
            <person name="Hafez N."/>
            <person name="Hagos B."/>
            <person name="Hall J."/>
            <person name="Henson C."/>
            <person name="Hollinger A."/>
            <person name="Honan T."/>
            <person name="Huard M.D."/>
            <person name="Hughes L."/>
            <person name="Hurhula B."/>
            <person name="Husby M.E."/>
            <person name="Kamat A."/>
            <person name="Kanga B."/>
            <person name="Kashin S."/>
            <person name="Khazanovich D."/>
            <person name="Kisner P."/>
            <person name="Lance K."/>
            <person name="Lara M."/>
            <person name="Lee W."/>
            <person name="Lennon N."/>
            <person name="Letendre F."/>
            <person name="LeVine R."/>
            <person name="Lipovsky A."/>
            <person name="Liu X."/>
            <person name="Liu J."/>
            <person name="Liu S."/>
            <person name="Lokyitsang T."/>
            <person name="Lokyitsang Y."/>
            <person name="Lubonja R."/>
            <person name="Lui A."/>
            <person name="MacDonald P."/>
            <person name="Magnisalis V."/>
            <person name="Maru K."/>
            <person name="Matthews C."/>
            <person name="McCusker W."/>
            <person name="McDonough S."/>
            <person name="Mehta T."/>
            <person name="Meldrim J."/>
            <person name="Meneus L."/>
            <person name="Mihai O."/>
            <person name="Mihalev A."/>
            <person name="Mihova T."/>
            <person name="Mittelman R."/>
            <person name="Mlenga V."/>
            <person name="Montmayeur A."/>
            <person name="Mulrain L."/>
            <person name="Navidi A."/>
            <person name="Naylor J."/>
            <person name="Negash T."/>
            <person name="Nguyen T."/>
            <person name="Nguyen N."/>
            <person name="Nicol R."/>
            <person name="Norbu C."/>
            <person name="Norbu N."/>
            <person name="Novod N."/>
            <person name="O'Neill B."/>
            <person name="Osman S."/>
            <person name="Markiewicz E."/>
            <person name="Oyono O.L."/>
            <person name="Patti C."/>
            <person name="Phunkhang P."/>
            <person name="Pierre F."/>
            <person name="Priest M."/>
            <person name="Raghuraman S."/>
            <person name="Rege F."/>
            <person name="Reyes R."/>
            <person name="Rise C."/>
            <person name="Rogov P."/>
            <person name="Ross K."/>
            <person name="Ryan E."/>
            <person name="Settipalli S."/>
            <person name="Shea T."/>
            <person name="Sherpa N."/>
            <person name="Shi L."/>
            <person name="Shih D."/>
            <person name="Sparrow T."/>
            <person name="Spaulding J."/>
            <person name="Stalker J."/>
            <person name="Stange-Thomann N."/>
            <person name="Stavropoulos S."/>
            <person name="Stone C."/>
            <person name="Strader C."/>
            <person name="Tesfaye S."/>
            <person name="Thomson T."/>
            <person name="Thoulutsang Y."/>
            <person name="Thoulutsang D."/>
            <person name="Topham K."/>
            <person name="Topping I."/>
            <person name="Tsamla T."/>
            <person name="Vassiliev H."/>
            <person name="Vo A."/>
            <person name="Wangchuk T."/>
            <person name="Wangdi T."/>
            <person name="Weiand M."/>
            <person name="Wilkinson J."/>
            <person name="Wilson A."/>
            <person name="Yadav S."/>
            <person name="Young G."/>
            <person name="Yu Q."/>
            <person name="Zembek L."/>
            <person name="Zhong D."/>
            <person name="Zimmer A."/>
            <person name="Zwirko Z."/>
            <person name="Jaffe D.B."/>
            <person name="Alvarez P."/>
            <person name="Brockman W."/>
            <person name="Butler J."/>
            <person name="Chin C."/>
            <person name="Gnerre S."/>
            <person name="Grabherr M."/>
            <person name="Kleber M."/>
            <person name="Mauceli E."/>
            <person name="MacCallum I."/>
        </authorList>
    </citation>
    <scope>NUCLEOTIDE SEQUENCE [LARGE SCALE GENOMIC DNA]</scope>
    <source>
        <strain evidence="4">MSH-3 / Tucson 14011-0111.49</strain>
    </source>
</reference>
<keyword evidence="2" id="KW-0732">Signal</keyword>
<feature type="region of interest" description="Disordered" evidence="1">
    <location>
        <begin position="135"/>
        <end position="154"/>
    </location>
</feature>
<organism evidence="4">
    <name type="scientific">Drosophila persimilis</name>
    <name type="common">Fruit fly</name>
    <dbReference type="NCBI Taxonomy" id="7234"/>
    <lineage>
        <taxon>Eukaryota</taxon>
        <taxon>Metazoa</taxon>
        <taxon>Ecdysozoa</taxon>
        <taxon>Arthropoda</taxon>
        <taxon>Hexapoda</taxon>
        <taxon>Insecta</taxon>
        <taxon>Pterygota</taxon>
        <taxon>Neoptera</taxon>
        <taxon>Endopterygota</taxon>
        <taxon>Diptera</taxon>
        <taxon>Brachycera</taxon>
        <taxon>Muscomorpha</taxon>
        <taxon>Ephydroidea</taxon>
        <taxon>Drosophilidae</taxon>
        <taxon>Drosophila</taxon>
        <taxon>Sophophora</taxon>
    </lineage>
</organism>
<keyword evidence="4" id="KW-1185">Reference proteome</keyword>
<proteinExistence type="predicted"/>
<dbReference type="AlphaFoldDB" id="B4G6B6"/>
<dbReference type="HOGENOM" id="CLU_730099_0_0_1"/>
<name>B4G6B6_DROPE</name>
<dbReference type="STRING" id="7234.B4G6B6"/>
<sequence>MFIKKLCFLLLMAHYSVAIQTDIKRGNLNSILDRDEWTKLAMEYIKNHKPYIVKKYEPYKPGKYNLTLPSFGQEWQTTTIQAVIEPTIEPESSTSHFTEEISTTTSNIFDLDGTTEETTVQTTTSEPQFTIMEADTTEQSPTSTEIPESTTGMVETTTSWSIVDWETTPIIDTTTTVSFREESTGEVSETTTEESLVTTEWPATTTGSWETSETTTEPSLNTTESPETSTSVLEIISTTSGIETTTYLDNLIYIPQPDDFTDLVNSTTTENTNIEIETSTIVSEETTTEAIRTTTPRSADLVEDFVKPKPTNFRYSSDTRPEPYWL</sequence>
<feature type="signal peptide" evidence="2">
    <location>
        <begin position="1"/>
        <end position="18"/>
    </location>
</feature>
<protein>
    <submittedName>
        <fullName evidence="3">GL23876</fullName>
    </submittedName>
</protein>
<evidence type="ECO:0000313" key="4">
    <source>
        <dbReference type="Proteomes" id="UP000008744"/>
    </source>
</evidence>
<dbReference type="OrthoDB" id="7872999at2759"/>
<evidence type="ECO:0000313" key="3">
    <source>
        <dbReference type="EMBL" id="EDW23949.1"/>
    </source>
</evidence>
<evidence type="ECO:0000256" key="1">
    <source>
        <dbReference type="SAM" id="MobiDB-lite"/>
    </source>
</evidence>
<feature type="compositionally biased region" description="Low complexity" evidence="1">
    <location>
        <begin position="185"/>
        <end position="230"/>
    </location>
</feature>
<accession>B4G6B6</accession>
<feature type="compositionally biased region" description="Low complexity" evidence="1">
    <location>
        <begin position="137"/>
        <end position="151"/>
    </location>
</feature>
<gene>
    <name evidence="3" type="primary">Dper\GL23876</name>
    <name evidence="3" type="ORF">Dper_GL23876</name>
</gene>